<evidence type="ECO:0000313" key="1">
    <source>
        <dbReference type="EMBL" id="QPC46053.1"/>
    </source>
</evidence>
<dbReference type="EMBL" id="CP049742">
    <property type="protein sequence ID" value="QPC46053.1"/>
    <property type="molecule type" value="Genomic_DNA"/>
</dbReference>
<dbReference type="RefSeq" id="WP_239673575.1">
    <property type="nucleotide sequence ID" value="NZ_CP049742.1"/>
</dbReference>
<sequence>MGKGKGSRRFSIDSKNAVQLHDQKFPYHMTYAEAEAMKLSSNANSIENLGGGN</sequence>
<name>A0A7S8C9W2_9BACI</name>
<organism evidence="1 2">
    <name type="scientific">Mangrovibacillus cuniculi</name>
    <dbReference type="NCBI Taxonomy" id="2593652"/>
    <lineage>
        <taxon>Bacteria</taxon>
        <taxon>Bacillati</taxon>
        <taxon>Bacillota</taxon>
        <taxon>Bacilli</taxon>
        <taxon>Bacillales</taxon>
        <taxon>Bacillaceae</taxon>
        <taxon>Mangrovibacillus</taxon>
    </lineage>
</organism>
<proteinExistence type="predicted"/>
<dbReference type="AlphaFoldDB" id="A0A7S8C9W2"/>
<gene>
    <name evidence="1" type="ORF">G8O30_03305</name>
</gene>
<evidence type="ECO:0008006" key="3">
    <source>
        <dbReference type="Google" id="ProtNLM"/>
    </source>
</evidence>
<evidence type="ECO:0000313" key="2">
    <source>
        <dbReference type="Proteomes" id="UP000593626"/>
    </source>
</evidence>
<dbReference type="KEGG" id="mcui:G8O30_03305"/>
<protein>
    <recommendedName>
        <fullName evidence="3">Competence protein</fullName>
    </recommendedName>
</protein>
<reference evidence="1 2" key="1">
    <citation type="submission" date="2019-07" db="EMBL/GenBank/DDBJ databases">
        <title>Genome sequence of 2 isolates from Red Sea Mangroves.</title>
        <authorList>
            <person name="Sefrji F."/>
            <person name="Michoud G."/>
            <person name="Merlino G."/>
            <person name="Daffonchio D."/>
        </authorList>
    </citation>
    <scope>NUCLEOTIDE SEQUENCE [LARGE SCALE GENOMIC DNA]</scope>
    <source>
        <strain evidence="1 2">R1DC41</strain>
    </source>
</reference>
<keyword evidence="2" id="KW-1185">Reference proteome</keyword>
<accession>A0A7S8C9W2</accession>
<dbReference type="Proteomes" id="UP000593626">
    <property type="component" value="Chromosome"/>
</dbReference>